<evidence type="ECO:0000313" key="3">
    <source>
        <dbReference type="Proteomes" id="UP000595618"/>
    </source>
</evidence>
<gene>
    <name evidence="2" type="ORF">HYW89_03185</name>
</gene>
<name>A0A7T5RIZ6_9BACT</name>
<proteinExistence type="predicted"/>
<dbReference type="AlphaFoldDB" id="A0A7T5RIZ6"/>
<evidence type="ECO:0000256" key="1">
    <source>
        <dbReference type="SAM" id="MobiDB-lite"/>
    </source>
</evidence>
<accession>A0A7T5RIZ6</accession>
<sequence length="248" mass="28244">MKKVLILSFLLLLGLGLWLAGNQVDEWDAKNKLQQERAETAFQDRLLQLRAFPDKVKKIDQFLGRGKLKEAQKETAELLKNAPVEFVSSLKYREAEINYRLCEQRLINFIFFVSSHTAENPTQEQAAEERDRALSYCDKALEIIKSLKPQTKEEELYYQYGRGNLEVRRAALAASQEEFTETLKRAMEAYVQALVAKDDYQTKFNLELLIWQFEKSGGGGSNNQTPADLLKLKPVPGAGPGRLGKSKL</sequence>
<reference evidence="2 3" key="1">
    <citation type="submission" date="2020-07" db="EMBL/GenBank/DDBJ databases">
        <title>Huge and variable diversity of episymbiotic CPR bacteria and DPANN archaea in groundwater ecosystems.</title>
        <authorList>
            <person name="He C.Y."/>
            <person name="Keren R."/>
            <person name="Whittaker M."/>
            <person name="Farag I.F."/>
            <person name="Doudna J."/>
            <person name="Cate J.H.D."/>
            <person name="Banfield J.F."/>
        </authorList>
    </citation>
    <scope>NUCLEOTIDE SEQUENCE [LARGE SCALE GENOMIC DNA]</scope>
    <source>
        <strain evidence="2">NC_groundwater_541_Ag_S-0.1um_46_50</strain>
    </source>
</reference>
<protein>
    <submittedName>
        <fullName evidence="2">Uncharacterized protein</fullName>
    </submittedName>
</protein>
<dbReference type="EMBL" id="CP066690">
    <property type="protein sequence ID" value="QQG44983.1"/>
    <property type="molecule type" value="Genomic_DNA"/>
</dbReference>
<feature type="region of interest" description="Disordered" evidence="1">
    <location>
        <begin position="218"/>
        <end position="248"/>
    </location>
</feature>
<organism evidence="2 3">
    <name type="scientific">Candidatus Sungiibacteriota bacterium</name>
    <dbReference type="NCBI Taxonomy" id="2750080"/>
    <lineage>
        <taxon>Bacteria</taxon>
        <taxon>Candidatus Sungiibacteriota</taxon>
    </lineage>
</organism>
<dbReference type="Proteomes" id="UP000595618">
    <property type="component" value="Chromosome"/>
</dbReference>
<evidence type="ECO:0000313" key="2">
    <source>
        <dbReference type="EMBL" id="QQG44983.1"/>
    </source>
</evidence>